<accession>A0ABZ1J360</accession>
<feature type="transmembrane region" description="Helical" evidence="2">
    <location>
        <begin position="41"/>
        <end position="64"/>
    </location>
</feature>
<sequence>MARAIPPAQPPPEHPDPDPDEPRHALTWRWRRNPLRRPADLAQAWIALGLFLAVLAATPVAMVLTGDAAHRHYLRTARQQAATRYEVTAVTEHDAPRHLEPGSDEAGKARYPVTVRFTDDAGRTRTAEAEVPPSTPAGSTIRAWADTEGRITEPPLTRDQIRDSALGCAVLAALAVPVAGAVAHRWAVRRLERRNLARWDEDWARTAPRWTVR</sequence>
<feature type="compositionally biased region" description="Basic and acidic residues" evidence="1">
    <location>
        <begin position="13"/>
        <end position="24"/>
    </location>
</feature>
<feature type="transmembrane region" description="Helical" evidence="2">
    <location>
        <begin position="164"/>
        <end position="188"/>
    </location>
</feature>
<evidence type="ECO:0000256" key="2">
    <source>
        <dbReference type="SAM" id="Phobius"/>
    </source>
</evidence>
<gene>
    <name evidence="3" type="ORF">OHU27_32990</name>
</gene>
<dbReference type="PANTHER" id="PTHR42305:SF1">
    <property type="entry name" value="MEMBRANE PROTEIN RV1733C-RELATED"/>
    <property type="match status" value="1"/>
</dbReference>
<evidence type="ECO:0000256" key="1">
    <source>
        <dbReference type="SAM" id="MobiDB-lite"/>
    </source>
</evidence>
<proteinExistence type="predicted"/>
<dbReference type="Proteomes" id="UP001622690">
    <property type="component" value="Chromosome"/>
</dbReference>
<name>A0ABZ1J360_9ACTN</name>
<protein>
    <recommendedName>
        <fullName evidence="5">Proline rich protein membrane protein</fullName>
    </recommendedName>
</protein>
<keyword evidence="2" id="KW-0472">Membrane</keyword>
<keyword evidence="4" id="KW-1185">Reference proteome</keyword>
<keyword evidence="2" id="KW-1133">Transmembrane helix</keyword>
<feature type="region of interest" description="Disordered" evidence="1">
    <location>
        <begin position="1"/>
        <end position="24"/>
    </location>
</feature>
<dbReference type="PANTHER" id="PTHR42305">
    <property type="entry name" value="MEMBRANE PROTEIN RV1733C-RELATED"/>
    <property type="match status" value="1"/>
</dbReference>
<dbReference type="RefSeq" id="WP_406261143.1">
    <property type="nucleotide sequence ID" value="NZ_CP108125.1"/>
</dbReference>
<evidence type="ECO:0000313" key="4">
    <source>
        <dbReference type="Proteomes" id="UP001622690"/>
    </source>
</evidence>
<keyword evidence="2" id="KW-0812">Transmembrane</keyword>
<reference evidence="3 4" key="1">
    <citation type="submission" date="2022-10" db="EMBL/GenBank/DDBJ databases">
        <title>The complete genomes of actinobacterial strains from the NBC collection.</title>
        <authorList>
            <person name="Joergensen T.S."/>
            <person name="Alvarez Arevalo M."/>
            <person name="Sterndorff E.B."/>
            <person name="Faurdal D."/>
            <person name="Vuksanovic O."/>
            <person name="Mourched A.-S."/>
            <person name="Charusanti P."/>
            <person name="Shaw S."/>
            <person name="Blin K."/>
            <person name="Weber T."/>
        </authorList>
    </citation>
    <scope>NUCLEOTIDE SEQUENCE [LARGE SCALE GENOMIC DNA]</scope>
    <source>
        <strain evidence="3 4">NBC_00206</strain>
    </source>
</reference>
<organism evidence="3 4">
    <name type="scientific">Streptomyces nigra</name>
    <dbReference type="NCBI Taxonomy" id="1827580"/>
    <lineage>
        <taxon>Bacteria</taxon>
        <taxon>Bacillati</taxon>
        <taxon>Actinomycetota</taxon>
        <taxon>Actinomycetes</taxon>
        <taxon>Kitasatosporales</taxon>
        <taxon>Streptomycetaceae</taxon>
        <taxon>Streptomyces</taxon>
    </lineage>
</organism>
<evidence type="ECO:0008006" key="5">
    <source>
        <dbReference type="Google" id="ProtNLM"/>
    </source>
</evidence>
<evidence type="ECO:0000313" key="3">
    <source>
        <dbReference type="EMBL" id="WTO86995.1"/>
    </source>
</evidence>
<dbReference type="EMBL" id="CP108125">
    <property type="protein sequence ID" value="WTO86995.1"/>
    <property type="molecule type" value="Genomic_DNA"/>
</dbReference>
<dbReference type="InterPro" id="IPR039708">
    <property type="entry name" value="MT1774/Rv1733c-like"/>
</dbReference>